<reference evidence="8" key="1">
    <citation type="submission" date="2021-01" db="EMBL/GenBank/DDBJ databases">
        <authorList>
            <person name="Corre E."/>
            <person name="Pelletier E."/>
            <person name="Niang G."/>
            <person name="Scheremetjew M."/>
            <person name="Finn R."/>
            <person name="Kale V."/>
            <person name="Holt S."/>
            <person name="Cochrane G."/>
            <person name="Meng A."/>
            <person name="Brown T."/>
            <person name="Cohen L."/>
        </authorList>
    </citation>
    <scope>NUCLEOTIDE SEQUENCE</scope>
    <source>
        <strain evidence="8">CCMP3107</strain>
    </source>
</reference>
<keyword evidence="2 6" id="KW-0812">Transmembrane</keyword>
<feature type="domain" description="Fatty acid hydroxylase" evidence="7">
    <location>
        <begin position="183"/>
        <end position="315"/>
    </location>
</feature>
<dbReference type="InterPro" id="IPR006694">
    <property type="entry name" value="Fatty_acid_hydroxylase"/>
</dbReference>
<protein>
    <recommendedName>
        <fullName evidence="7">Fatty acid hydroxylase domain-containing protein</fullName>
    </recommendedName>
</protein>
<dbReference type="GO" id="GO:0016491">
    <property type="term" value="F:oxidoreductase activity"/>
    <property type="evidence" value="ECO:0007669"/>
    <property type="project" value="InterPro"/>
</dbReference>
<dbReference type="InterPro" id="IPR050307">
    <property type="entry name" value="Sterol_Desaturase_Related"/>
</dbReference>
<accession>A0A7S3YMJ6</accession>
<sequence>MCAPTQAHHGLENVAPPTTPNGKTVESDSEKKLQAADFGPENYRSSAEFNRKVMFFRVLAVSAIFTVYWNYSYLDSKVAEFWHFLRVQWWFKHDSFEPLLASTAFVFYINVYRMVDSLNSPKILRYRIQKNQDMKPWKKSRERMYNEMMWYVGPLLVFDYLLPRRSLPEEPPTLLQIILSLVATVNLYDIFFFLCHTTVHKVPYLYRKVHAVHHTHPAVRACDAVRHTAADGGADVACSILALNLYGAHPLARSLHNVVLTYLLTELHAGYDAPWMLHRLAPAGLLGGPPRHDHHHKYGHLYMQKFGTYLDWLCGFVPRRGVKKAPAGNKAAAE</sequence>
<evidence type="ECO:0000256" key="2">
    <source>
        <dbReference type="ARBA" id="ARBA00022692"/>
    </source>
</evidence>
<feature type="region of interest" description="Disordered" evidence="5">
    <location>
        <begin position="1"/>
        <end position="33"/>
    </location>
</feature>
<evidence type="ECO:0000256" key="4">
    <source>
        <dbReference type="ARBA" id="ARBA00023136"/>
    </source>
</evidence>
<keyword evidence="3 6" id="KW-1133">Transmembrane helix</keyword>
<keyword evidence="4 6" id="KW-0472">Membrane</keyword>
<feature type="transmembrane region" description="Helical" evidence="6">
    <location>
        <begin position="174"/>
        <end position="195"/>
    </location>
</feature>
<dbReference type="Pfam" id="PF04116">
    <property type="entry name" value="FA_hydroxylase"/>
    <property type="match status" value="1"/>
</dbReference>
<evidence type="ECO:0000256" key="1">
    <source>
        <dbReference type="ARBA" id="ARBA00004370"/>
    </source>
</evidence>
<dbReference type="GO" id="GO:0008610">
    <property type="term" value="P:lipid biosynthetic process"/>
    <property type="evidence" value="ECO:0007669"/>
    <property type="project" value="InterPro"/>
</dbReference>
<name>A0A7S3YMJ6_HETAK</name>
<dbReference type="GO" id="GO:0005506">
    <property type="term" value="F:iron ion binding"/>
    <property type="evidence" value="ECO:0007669"/>
    <property type="project" value="InterPro"/>
</dbReference>
<organism evidence="8">
    <name type="scientific">Heterosigma akashiwo</name>
    <name type="common">Chromophytic alga</name>
    <name type="synonym">Heterosigma carterae</name>
    <dbReference type="NCBI Taxonomy" id="2829"/>
    <lineage>
        <taxon>Eukaryota</taxon>
        <taxon>Sar</taxon>
        <taxon>Stramenopiles</taxon>
        <taxon>Ochrophyta</taxon>
        <taxon>Raphidophyceae</taxon>
        <taxon>Chattonellales</taxon>
        <taxon>Chattonellaceae</taxon>
        <taxon>Heterosigma</taxon>
    </lineage>
</organism>
<dbReference type="AlphaFoldDB" id="A0A7S3YMJ6"/>
<dbReference type="EMBL" id="HBIU01063257">
    <property type="protein sequence ID" value="CAE0656333.1"/>
    <property type="molecule type" value="Transcribed_RNA"/>
</dbReference>
<dbReference type="PANTHER" id="PTHR11863">
    <property type="entry name" value="STEROL DESATURASE"/>
    <property type="match status" value="1"/>
</dbReference>
<proteinExistence type="predicted"/>
<feature type="transmembrane region" description="Helical" evidence="6">
    <location>
        <begin position="99"/>
        <end position="115"/>
    </location>
</feature>
<evidence type="ECO:0000313" key="8">
    <source>
        <dbReference type="EMBL" id="CAE0656333.1"/>
    </source>
</evidence>
<gene>
    <name evidence="8" type="ORF">HAKA00212_LOCUS27192</name>
</gene>
<evidence type="ECO:0000259" key="7">
    <source>
        <dbReference type="Pfam" id="PF04116"/>
    </source>
</evidence>
<evidence type="ECO:0000256" key="6">
    <source>
        <dbReference type="SAM" id="Phobius"/>
    </source>
</evidence>
<comment type="subcellular location">
    <subcellularLocation>
        <location evidence="1">Membrane</location>
    </subcellularLocation>
</comment>
<feature type="transmembrane region" description="Helical" evidence="6">
    <location>
        <begin position="144"/>
        <end position="162"/>
    </location>
</feature>
<evidence type="ECO:0000256" key="5">
    <source>
        <dbReference type="SAM" id="MobiDB-lite"/>
    </source>
</evidence>
<feature type="transmembrane region" description="Helical" evidence="6">
    <location>
        <begin position="54"/>
        <end position="71"/>
    </location>
</feature>
<dbReference type="GO" id="GO:0016020">
    <property type="term" value="C:membrane"/>
    <property type="evidence" value="ECO:0007669"/>
    <property type="project" value="UniProtKB-SubCell"/>
</dbReference>
<evidence type="ECO:0000256" key="3">
    <source>
        <dbReference type="ARBA" id="ARBA00022989"/>
    </source>
</evidence>